<dbReference type="PANTHER" id="PTHR30383:SF24">
    <property type="entry name" value="THIOESTERASE 1_PROTEASE 1_LYSOPHOSPHOLIPASE L1"/>
    <property type="match status" value="1"/>
</dbReference>
<accession>A0ABS8BKC7</accession>
<name>A0ABS8BKC7_9NEIS</name>
<dbReference type="InterPro" id="IPR008265">
    <property type="entry name" value="Lipase_GDSL_AS"/>
</dbReference>
<dbReference type="InterPro" id="IPR013830">
    <property type="entry name" value="SGNH_hydro"/>
</dbReference>
<dbReference type="Pfam" id="PF13472">
    <property type="entry name" value="Lipase_GDSL_2"/>
    <property type="match status" value="1"/>
</dbReference>
<evidence type="ECO:0000313" key="3">
    <source>
        <dbReference type="Proteomes" id="UP001198034"/>
    </source>
</evidence>
<dbReference type="InterPro" id="IPR036514">
    <property type="entry name" value="SGNH_hydro_sf"/>
</dbReference>
<dbReference type="Gene3D" id="3.40.50.1110">
    <property type="entry name" value="SGNH hydrolase"/>
    <property type="match status" value="1"/>
</dbReference>
<dbReference type="SUPFAM" id="SSF52266">
    <property type="entry name" value="SGNH hydrolase"/>
    <property type="match status" value="1"/>
</dbReference>
<dbReference type="PROSITE" id="PS01098">
    <property type="entry name" value="LIPASE_GDSL_SER"/>
    <property type="match status" value="1"/>
</dbReference>
<evidence type="ECO:0000313" key="2">
    <source>
        <dbReference type="EMBL" id="MCB5196166.1"/>
    </source>
</evidence>
<evidence type="ECO:0000259" key="1">
    <source>
        <dbReference type="Pfam" id="PF13472"/>
    </source>
</evidence>
<protein>
    <submittedName>
        <fullName evidence="2">Arylesterase</fullName>
    </submittedName>
</protein>
<comment type="caution">
    <text evidence="2">The sequence shown here is derived from an EMBL/GenBank/DDBJ whole genome shotgun (WGS) entry which is preliminary data.</text>
</comment>
<proteinExistence type="predicted"/>
<keyword evidence="3" id="KW-1185">Reference proteome</keyword>
<sequence length="235" mass="25750">MNLVIRLKWLISAACAKRAKYLTKSCKAKPYRWLLAALLITSQGVFAAKTPTILVYGDSLSAGYGLKAEQAWPRLLETELQRRGKSFQIINASVSGETTAGGLTRFAAIQNKYPAQLLILALGANDGLRGLPTQAMQDNLAKIIRRAQSKGTTVHLVGIQIPPNFGPQYTRAFTASYQKLAKEFQLSFTPFLLAPIVQNNALFQADQLHPTAPAQPLIMQGVLQDLLKQQAALFK</sequence>
<gene>
    <name evidence="2" type="ORF">LG219_07705</name>
</gene>
<dbReference type="Proteomes" id="UP001198034">
    <property type="component" value="Unassembled WGS sequence"/>
</dbReference>
<dbReference type="RefSeq" id="WP_226763936.1">
    <property type="nucleotide sequence ID" value="NZ_JAJAWG010000003.1"/>
</dbReference>
<organism evidence="2 3">
    <name type="scientific">Deefgea salmonis</name>
    <dbReference type="NCBI Taxonomy" id="2875502"/>
    <lineage>
        <taxon>Bacteria</taxon>
        <taxon>Pseudomonadati</taxon>
        <taxon>Pseudomonadota</taxon>
        <taxon>Betaproteobacteria</taxon>
        <taxon>Neisseriales</taxon>
        <taxon>Chitinibacteraceae</taxon>
        <taxon>Deefgea</taxon>
    </lineage>
</organism>
<dbReference type="InterPro" id="IPR051532">
    <property type="entry name" value="Ester_Hydrolysis_Enzymes"/>
</dbReference>
<dbReference type="CDD" id="cd01822">
    <property type="entry name" value="Lysophospholipase_L1_like"/>
    <property type="match status" value="1"/>
</dbReference>
<reference evidence="2 3" key="1">
    <citation type="submission" date="2021-10" db="EMBL/GenBank/DDBJ databases">
        <authorList>
            <person name="Chen M."/>
        </authorList>
    </citation>
    <scope>NUCLEOTIDE SEQUENCE [LARGE SCALE GENOMIC DNA]</scope>
    <source>
        <strain evidence="2 3">H3-26</strain>
    </source>
</reference>
<dbReference type="PANTHER" id="PTHR30383">
    <property type="entry name" value="THIOESTERASE 1/PROTEASE 1/LYSOPHOSPHOLIPASE L1"/>
    <property type="match status" value="1"/>
</dbReference>
<feature type="domain" description="SGNH hydrolase-type esterase" evidence="1">
    <location>
        <begin position="55"/>
        <end position="212"/>
    </location>
</feature>
<dbReference type="EMBL" id="JAJAWG010000003">
    <property type="protein sequence ID" value="MCB5196166.1"/>
    <property type="molecule type" value="Genomic_DNA"/>
</dbReference>